<keyword evidence="3" id="KW-1185">Reference proteome</keyword>
<dbReference type="EMBL" id="JAACJP010000019">
    <property type="protein sequence ID" value="KAF5378538.1"/>
    <property type="molecule type" value="Genomic_DNA"/>
</dbReference>
<dbReference type="OrthoDB" id="3182995at2759"/>
<proteinExistence type="predicted"/>
<evidence type="ECO:0000313" key="2">
    <source>
        <dbReference type="EMBL" id="KAF5378538.1"/>
    </source>
</evidence>
<feature type="region of interest" description="Disordered" evidence="1">
    <location>
        <begin position="234"/>
        <end position="253"/>
    </location>
</feature>
<gene>
    <name evidence="2" type="ORF">D9615_007078</name>
</gene>
<organism evidence="2 3">
    <name type="scientific">Tricholomella constricta</name>
    <dbReference type="NCBI Taxonomy" id="117010"/>
    <lineage>
        <taxon>Eukaryota</taxon>
        <taxon>Fungi</taxon>
        <taxon>Dikarya</taxon>
        <taxon>Basidiomycota</taxon>
        <taxon>Agaricomycotina</taxon>
        <taxon>Agaricomycetes</taxon>
        <taxon>Agaricomycetidae</taxon>
        <taxon>Agaricales</taxon>
        <taxon>Tricholomatineae</taxon>
        <taxon>Lyophyllaceae</taxon>
        <taxon>Tricholomella</taxon>
    </lineage>
</organism>
<protein>
    <submittedName>
        <fullName evidence="2">Uncharacterized protein</fullName>
    </submittedName>
</protein>
<name>A0A8H5H878_9AGAR</name>
<sequence length="269" mass="30537">MVLNDSDRSIVFKAILDSGLAVVLKFAADEDIFPGDLSQEAAAYAGFLEILQGSVVPTYYGKYDGECSHGIVLSCIVLEDCGEKVECKLLDLETEERHKVLEQLGRLHSGANRHLVDFANPNVVVKNGEYRLIGFHDDDLWDHECTFDGEWHFGEDIVGDDRTCYALADVGDSLEIWKEEILPCISINGCDYPCVWYPSQKVIDTLFKEDIRLLQCGDFEFARRWLRGNRKHQDSQELDSDDEEDLEQILGHTRKTKPELPAWASDVFD</sequence>
<reference evidence="2 3" key="1">
    <citation type="journal article" date="2020" name="ISME J.">
        <title>Uncovering the hidden diversity of litter-decomposition mechanisms in mushroom-forming fungi.</title>
        <authorList>
            <person name="Floudas D."/>
            <person name="Bentzer J."/>
            <person name="Ahren D."/>
            <person name="Johansson T."/>
            <person name="Persson P."/>
            <person name="Tunlid A."/>
        </authorList>
    </citation>
    <scope>NUCLEOTIDE SEQUENCE [LARGE SCALE GENOMIC DNA]</scope>
    <source>
        <strain evidence="2 3">CBS 661.87</strain>
    </source>
</reference>
<feature type="compositionally biased region" description="Acidic residues" evidence="1">
    <location>
        <begin position="236"/>
        <end position="247"/>
    </location>
</feature>
<evidence type="ECO:0000256" key="1">
    <source>
        <dbReference type="SAM" id="MobiDB-lite"/>
    </source>
</evidence>
<dbReference type="AlphaFoldDB" id="A0A8H5H878"/>
<evidence type="ECO:0000313" key="3">
    <source>
        <dbReference type="Proteomes" id="UP000565441"/>
    </source>
</evidence>
<dbReference type="Proteomes" id="UP000565441">
    <property type="component" value="Unassembled WGS sequence"/>
</dbReference>
<accession>A0A8H5H878</accession>
<comment type="caution">
    <text evidence="2">The sequence shown here is derived from an EMBL/GenBank/DDBJ whole genome shotgun (WGS) entry which is preliminary data.</text>
</comment>